<evidence type="ECO:0000313" key="2">
    <source>
        <dbReference type="Proteomes" id="UP001209540"/>
    </source>
</evidence>
<comment type="caution">
    <text evidence="1">The sequence shown here is derived from an EMBL/GenBank/DDBJ whole genome shotgun (WGS) entry which is preliminary data.</text>
</comment>
<protein>
    <submittedName>
        <fullName evidence="1">Uncharacterized protein</fullName>
    </submittedName>
</protein>
<name>A0AAD5PFL0_9FUNG</name>
<organism evidence="1 2">
    <name type="scientific">Phascolomyces articulosus</name>
    <dbReference type="NCBI Taxonomy" id="60185"/>
    <lineage>
        <taxon>Eukaryota</taxon>
        <taxon>Fungi</taxon>
        <taxon>Fungi incertae sedis</taxon>
        <taxon>Mucoromycota</taxon>
        <taxon>Mucoromycotina</taxon>
        <taxon>Mucoromycetes</taxon>
        <taxon>Mucorales</taxon>
        <taxon>Lichtheimiaceae</taxon>
        <taxon>Phascolomyces</taxon>
    </lineage>
</organism>
<evidence type="ECO:0000313" key="1">
    <source>
        <dbReference type="EMBL" id="KAI9266690.1"/>
    </source>
</evidence>
<accession>A0AAD5PFL0</accession>
<dbReference type="EMBL" id="JAIXMP010000010">
    <property type="protein sequence ID" value="KAI9266690.1"/>
    <property type="molecule type" value="Genomic_DNA"/>
</dbReference>
<gene>
    <name evidence="1" type="ORF">BDA99DRAFT_536107</name>
</gene>
<dbReference type="Proteomes" id="UP001209540">
    <property type="component" value="Unassembled WGS sequence"/>
</dbReference>
<reference evidence="1" key="2">
    <citation type="submission" date="2023-02" db="EMBL/GenBank/DDBJ databases">
        <authorList>
            <consortium name="DOE Joint Genome Institute"/>
            <person name="Mondo S.J."/>
            <person name="Chang Y."/>
            <person name="Wang Y."/>
            <person name="Ahrendt S."/>
            <person name="Andreopoulos W."/>
            <person name="Barry K."/>
            <person name="Beard J."/>
            <person name="Benny G.L."/>
            <person name="Blankenship S."/>
            <person name="Bonito G."/>
            <person name="Cuomo C."/>
            <person name="Desiro A."/>
            <person name="Gervers K.A."/>
            <person name="Hundley H."/>
            <person name="Kuo A."/>
            <person name="LaButti K."/>
            <person name="Lang B.F."/>
            <person name="Lipzen A."/>
            <person name="O'Donnell K."/>
            <person name="Pangilinan J."/>
            <person name="Reynolds N."/>
            <person name="Sandor L."/>
            <person name="Smith M.W."/>
            <person name="Tsang A."/>
            <person name="Grigoriev I.V."/>
            <person name="Stajich J.E."/>
            <person name="Spatafora J.W."/>
        </authorList>
    </citation>
    <scope>NUCLEOTIDE SEQUENCE</scope>
    <source>
        <strain evidence="1">RSA 2281</strain>
    </source>
</reference>
<reference evidence="1" key="1">
    <citation type="journal article" date="2022" name="IScience">
        <title>Evolution of zygomycete secretomes and the origins of terrestrial fungal ecologies.</title>
        <authorList>
            <person name="Chang Y."/>
            <person name="Wang Y."/>
            <person name="Mondo S."/>
            <person name="Ahrendt S."/>
            <person name="Andreopoulos W."/>
            <person name="Barry K."/>
            <person name="Beard J."/>
            <person name="Benny G.L."/>
            <person name="Blankenship S."/>
            <person name="Bonito G."/>
            <person name="Cuomo C."/>
            <person name="Desiro A."/>
            <person name="Gervers K.A."/>
            <person name="Hundley H."/>
            <person name="Kuo A."/>
            <person name="LaButti K."/>
            <person name="Lang B.F."/>
            <person name="Lipzen A."/>
            <person name="O'Donnell K."/>
            <person name="Pangilinan J."/>
            <person name="Reynolds N."/>
            <person name="Sandor L."/>
            <person name="Smith M.E."/>
            <person name="Tsang A."/>
            <person name="Grigoriev I.V."/>
            <person name="Stajich J.E."/>
            <person name="Spatafora J.W."/>
        </authorList>
    </citation>
    <scope>NUCLEOTIDE SEQUENCE</scope>
    <source>
        <strain evidence="1">RSA 2281</strain>
    </source>
</reference>
<dbReference type="AlphaFoldDB" id="A0AAD5PFL0"/>
<keyword evidence="2" id="KW-1185">Reference proteome</keyword>
<proteinExistence type="predicted"/>
<sequence>MEYVTFNTPSKLTNRLIQLILNRINEGDNSISKWIVDIKQSIVVSLVDALNKIYTSEGIKGLQSAVMSNKTDTWTQSVEYSGWVKLQNQKRTVCPTGIKYQMYEKQQHSIQHYVYGSLIAEANSVDLPSYMFAIVSYEGAGSTMNILEGKSIFLSAREPK</sequence>